<reference evidence="5 6" key="1">
    <citation type="journal article" date="2014" name="Int. J. Syst. Evol. Microbiol.">
        <title>Complete genome sequence of Corynebacterium casei LMG S-19264T (=DSM 44701T), isolated from a smear-ripened cheese.</title>
        <authorList>
            <consortium name="US DOE Joint Genome Institute (JGI-PGF)"/>
            <person name="Walter F."/>
            <person name="Albersmeier A."/>
            <person name="Kalinowski J."/>
            <person name="Ruckert C."/>
        </authorList>
    </citation>
    <scope>NUCLEOTIDE SEQUENCE [LARGE SCALE GENOMIC DNA]</scope>
    <source>
        <strain evidence="5 6">NBRC 110095</strain>
    </source>
</reference>
<dbReference type="InterPro" id="IPR050201">
    <property type="entry name" value="Bacterial_glucokinase"/>
</dbReference>
<keyword evidence="6" id="KW-1185">Reference proteome</keyword>
<dbReference type="GO" id="GO:0005524">
    <property type="term" value="F:ATP binding"/>
    <property type="evidence" value="ECO:0007669"/>
    <property type="project" value="UniProtKB-UniRule"/>
</dbReference>
<dbReference type="NCBIfam" id="TIGR00749">
    <property type="entry name" value="glk"/>
    <property type="match status" value="1"/>
</dbReference>
<keyword evidence="3" id="KW-0067">ATP-binding</keyword>
<proteinExistence type="inferred from homology"/>
<dbReference type="Proteomes" id="UP001156870">
    <property type="component" value="Unassembled WGS sequence"/>
</dbReference>
<dbReference type="GO" id="GO:0005829">
    <property type="term" value="C:cytosol"/>
    <property type="evidence" value="ECO:0007669"/>
    <property type="project" value="TreeGrafter"/>
</dbReference>
<dbReference type="EC" id="2.7.1.2" evidence="3"/>
<dbReference type="SUPFAM" id="SSF53067">
    <property type="entry name" value="Actin-like ATPase domain"/>
    <property type="match status" value="1"/>
</dbReference>
<comment type="caution">
    <text evidence="5">The sequence shown here is derived from an EMBL/GenBank/DDBJ whole genome shotgun (WGS) entry which is preliminary data.</text>
</comment>
<keyword evidence="3" id="KW-0963">Cytoplasm</keyword>
<evidence type="ECO:0000256" key="2">
    <source>
        <dbReference type="ARBA" id="ARBA00022777"/>
    </source>
</evidence>
<dbReference type="HAMAP" id="MF_00524">
    <property type="entry name" value="Glucokinase"/>
    <property type="match status" value="1"/>
</dbReference>
<dbReference type="PANTHER" id="PTHR47690">
    <property type="entry name" value="GLUCOKINASE"/>
    <property type="match status" value="1"/>
</dbReference>
<dbReference type="GO" id="GO:0006096">
    <property type="term" value="P:glycolytic process"/>
    <property type="evidence" value="ECO:0007669"/>
    <property type="project" value="UniProtKB-UniRule"/>
</dbReference>
<evidence type="ECO:0000313" key="5">
    <source>
        <dbReference type="EMBL" id="GLS24738.1"/>
    </source>
</evidence>
<keyword evidence="2 3" id="KW-0418">Kinase</keyword>
<organism evidence="5 6">
    <name type="scientific">Marinibactrum halimedae</name>
    <dbReference type="NCBI Taxonomy" id="1444977"/>
    <lineage>
        <taxon>Bacteria</taxon>
        <taxon>Pseudomonadati</taxon>
        <taxon>Pseudomonadota</taxon>
        <taxon>Gammaproteobacteria</taxon>
        <taxon>Cellvibrionales</taxon>
        <taxon>Cellvibrionaceae</taxon>
        <taxon>Marinibactrum</taxon>
    </lineage>
</organism>
<dbReference type="CDD" id="cd24008">
    <property type="entry name" value="ASKHA_NBD_GLK"/>
    <property type="match status" value="1"/>
</dbReference>
<dbReference type="RefSeq" id="WP_232593729.1">
    <property type="nucleotide sequence ID" value="NZ_BSPD01000017.1"/>
</dbReference>
<evidence type="ECO:0000256" key="4">
    <source>
        <dbReference type="RuleBase" id="RU004046"/>
    </source>
</evidence>
<comment type="similarity">
    <text evidence="3 4">Belongs to the bacterial glucokinase family.</text>
</comment>
<dbReference type="InterPro" id="IPR003836">
    <property type="entry name" value="Glucokinase"/>
</dbReference>
<dbReference type="EMBL" id="BSPD01000017">
    <property type="protein sequence ID" value="GLS24738.1"/>
    <property type="molecule type" value="Genomic_DNA"/>
</dbReference>
<accession>A0AA37WKA8</accession>
<evidence type="ECO:0000256" key="3">
    <source>
        <dbReference type="HAMAP-Rule" id="MF_00524"/>
    </source>
</evidence>
<dbReference type="Gene3D" id="3.30.420.40">
    <property type="match status" value="1"/>
</dbReference>
<dbReference type="Gene3D" id="3.40.367.20">
    <property type="match status" value="1"/>
</dbReference>
<evidence type="ECO:0000313" key="6">
    <source>
        <dbReference type="Proteomes" id="UP001156870"/>
    </source>
</evidence>
<sequence length="352" mass="37620">MGHQHSEEQGFDRPPFKSSYVTKSYHETTPFVVADVGGTNARFGLLKPDGTGRPFSYDVSDIKTLPCEHYGSFQDCFLDYLSTVTAVRPRAGAIALAGPVIGDEFSMTNRGWRFSLSGLAAEVGLERVEAMNDFAAQAYSILTLKKDQHTQIVEGAAAENAPKVVLGPGTGLGVAGLTHLNDKWNVLPGEGGHLRAAPVSPLAAEVIEYLTSRYQYVSYERLLSGPGLVNIYQALLAIEGNTGRDITTAAQVSQNAANGESALAMKAVRLFSETLASFAGDVAMLMGARAGVYIGGGIFPKLLPQIAISEFTSAFRSKGPMSHYLENIPVEVITGEYLALHGAGAWLEQCLQ</sequence>
<keyword evidence="3" id="KW-0547">Nucleotide-binding</keyword>
<dbReference type="InterPro" id="IPR043129">
    <property type="entry name" value="ATPase_NBD"/>
</dbReference>
<dbReference type="GO" id="GO:0005536">
    <property type="term" value="F:D-glucose binding"/>
    <property type="evidence" value="ECO:0007669"/>
    <property type="project" value="InterPro"/>
</dbReference>
<name>A0AA37WKA8_9GAMM</name>
<dbReference type="GO" id="GO:0004340">
    <property type="term" value="F:glucokinase activity"/>
    <property type="evidence" value="ECO:0007669"/>
    <property type="project" value="UniProtKB-UniRule"/>
</dbReference>
<comment type="catalytic activity">
    <reaction evidence="3">
        <text>D-glucose + ATP = D-glucose 6-phosphate + ADP + H(+)</text>
        <dbReference type="Rhea" id="RHEA:17825"/>
        <dbReference type="ChEBI" id="CHEBI:4167"/>
        <dbReference type="ChEBI" id="CHEBI:15378"/>
        <dbReference type="ChEBI" id="CHEBI:30616"/>
        <dbReference type="ChEBI" id="CHEBI:61548"/>
        <dbReference type="ChEBI" id="CHEBI:456216"/>
        <dbReference type="EC" id="2.7.1.2"/>
    </reaction>
</comment>
<evidence type="ECO:0000256" key="1">
    <source>
        <dbReference type="ARBA" id="ARBA00022679"/>
    </source>
</evidence>
<protein>
    <recommendedName>
        <fullName evidence="3">Glucokinase</fullName>
        <ecNumber evidence="3">2.7.1.2</ecNumber>
    </recommendedName>
    <alternativeName>
        <fullName evidence="3">Glucose kinase</fullName>
    </alternativeName>
</protein>
<keyword evidence="3" id="KW-0324">Glycolysis</keyword>
<dbReference type="AlphaFoldDB" id="A0AA37WKA8"/>
<dbReference type="PANTHER" id="PTHR47690:SF1">
    <property type="entry name" value="GLUCOKINASE"/>
    <property type="match status" value="1"/>
</dbReference>
<dbReference type="Pfam" id="PF02685">
    <property type="entry name" value="Glucokinase"/>
    <property type="match status" value="1"/>
</dbReference>
<gene>
    <name evidence="3" type="primary">glk</name>
    <name evidence="5" type="ORF">GCM10007877_04520</name>
</gene>
<keyword evidence="1 3" id="KW-0808">Transferase</keyword>
<feature type="binding site" evidence="3">
    <location>
        <begin position="34"/>
        <end position="39"/>
    </location>
    <ligand>
        <name>ATP</name>
        <dbReference type="ChEBI" id="CHEBI:30616"/>
    </ligand>
</feature>
<comment type="subcellular location">
    <subcellularLocation>
        <location evidence="3">Cytoplasm</location>
    </subcellularLocation>
</comment>